<dbReference type="Proteomes" id="UP000010998">
    <property type="component" value="Chromosome"/>
</dbReference>
<dbReference type="KEGG" id="mam:Mesau_04538"/>
<dbReference type="HOGENOM" id="CLU_3045164_0_0_5"/>
<evidence type="ECO:0000313" key="1">
    <source>
        <dbReference type="EMBL" id="AGB46870.1"/>
    </source>
</evidence>
<keyword evidence="2" id="KW-1185">Reference proteome</keyword>
<evidence type="ECO:0000313" key="2">
    <source>
        <dbReference type="Proteomes" id="UP000010998"/>
    </source>
</evidence>
<gene>
    <name evidence="1" type="ordered locus">Mesau_04538</name>
</gene>
<dbReference type="AlphaFoldDB" id="L0KQC1"/>
<sequence>MHVAPKCPRLRDNDMHKIRSLRQVGRILFAATRCKPLYALTTWRPPESGAAIIA</sequence>
<reference evidence="2" key="1">
    <citation type="submission" date="2012-02" db="EMBL/GenBank/DDBJ databases">
        <title>Complete sequence of Mesorhizobium australicum WSM2073.</title>
        <authorList>
            <person name="Lucas S."/>
            <person name="Han J."/>
            <person name="Lapidus A."/>
            <person name="Cheng J.-F."/>
            <person name="Goodwin L."/>
            <person name="Pitluck S."/>
            <person name="Peters L."/>
            <person name="Gu W."/>
            <person name="Detter J.C."/>
            <person name="Han C."/>
            <person name="Tapia R."/>
            <person name="Land M."/>
            <person name="Hauser L."/>
            <person name="Kyrpides N."/>
            <person name="Ivanova N."/>
            <person name="Pagani I."/>
            <person name="Reeve W.G."/>
            <person name="Howieson J.G."/>
            <person name="Tiwari R.P."/>
            <person name="O'Hara G.W."/>
            <person name="Atkins C.A."/>
            <person name="Ronson C.W."/>
            <person name="Nandasena K.G."/>
            <person name="Woyke T."/>
        </authorList>
    </citation>
    <scope>NUCLEOTIDE SEQUENCE [LARGE SCALE GENOMIC DNA]</scope>
    <source>
        <strain evidence="2">LMG 24608 / HAMBI 3006 / WSM2073</strain>
    </source>
</reference>
<dbReference type="EMBL" id="CP003358">
    <property type="protein sequence ID" value="AGB46870.1"/>
    <property type="molecule type" value="Genomic_DNA"/>
</dbReference>
<accession>L0KQC1</accession>
<organism evidence="1 2">
    <name type="scientific">Mesorhizobium australicum (strain HAMBI 3006 / LMG 24608 / WSM2073)</name>
    <dbReference type="NCBI Taxonomy" id="754035"/>
    <lineage>
        <taxon>Bacteria</taxon>
        <taxon>Pseudomonadati</taxon>
        <taxon>Pseudomonadota</taxon>
        <taxon>Alphaproteobacteria</taxon>
        <taxon>Hyphomicrobiales</taxon>
        <taxon>Phyllobacteriaceae</taxon>
        <taxon>Mesorhizobium</taxon>
    </lineage>
</organism>
<proteinExistence type="predicted"/>
<dbReference type="STRING" id="754035.Mesau_04538"/>
<name>L0KQC1_MESAW</name>
<protein>
    <submittedName>
        <fullName evidence="1">Uncharacterized protein</fullName>
    </submittedName>
</protein>